<dbReference type="Proteomes" id="UP000234881">
    <property type="component" value="Unassembled WGS sequence"/>
</dbReference>
<accession>A0A2N5XSP5</accession>
<dbReference type="AlphaFoldDB" id="A0A2N5XSP5"/>
<gene>
    <name evidence="1" type="ORF">C0081_09535</name>
</gene>
<evidence type="ECO:0000313" key="1">
    <source>
        <dbReference type="EMBL" id="PLW77546.1"/>
    </source>
</evidence>
<dbReference type="EMBL" id="PKUQ01000016">
    <property type="protein sequence ID" value="PLW77546.1"/>
    <property type="molecule type" value="Genomic_DNA"/>
</dbReference>
<protein>
    <recommendedName>
        <fullName evidence="3">Curlin</fullName>
    </recommendedName>
</protein>
<keyword evidence="2" id="KW-1185">Reference proteome</keyword>
<evidence type="ECO:0008006" key="3">
    <source>
        <dbReference type="Google" id="ProtNLM"/>
    </source>
</evidence>
<name>A0A2N5XSP5_9HYPH</name>
<reference evidence="1 2" key="1">
    <citation type="submission" date="2018-01" db="EMBL/GenBank/DDBJ databases">
        <title>The draft genome sequence of Cohaesibacter sp. H1304.</title>
        <authorList>
            <person name="Wang N.-N."/>
            <person name="Du Z.-J."/>
        </authorList>
    </citation>
    <scope>NUCLEOTIDE SEQUENCE [LARGE SCALE GENOMIC DNA]</scope>
    <source>
        <strain evidence="1 2">H1304</strain>
    </source>
</reference>
<organism evidence="1 2">
    <name type="scientific">Cohaesibacter celericrescens</name>
    <dbReference type="NCBI Taxonomy" id="2067669"/>
    <lineage>
        <taxon>Bacteria</taxon>
        <taxon>Pseudomonadati</taxon>
        <taxon>Pseudomonadota</taxon>
        <taxon>Alphaproteobacteria</taxon>
        <taxon>Hyphomicrobiales</taxon>
        <taxon>Cohaesibacteraceae</taxon>
    </lineage>
</organism>
<dbReference type="OrthoDB" id="8447584at2"/>
<proteinExistence type="predicted"/>
<evidence type="ECO:0000313" key="2">
    <source>
        <dbReference type="Proteomes" id="UP000234881"/>
    </source>
</evidence>
<comment type="caution">
    <text evidence="1">The sequence shown here is derived from an EMBL/GenBank/DDBJ whole genome shotgun (WGS) entry which is preliminary data.</text>
</comment>
<sequence>MVATKEQKDRDMIKHLTTVAVMLMSGTMAHATSEPNVIELLGQANDQGNYIETNITGSNNALTLRQSMGSASLGNNVMNISINGDSNGGPSGFSFTGVALQSGLQPGVLLQEGYNNSMLVDVTGSSNLFSFLQSGSNNALTAKISGTGNQAAVQQYGQNNHVSLSQMGSGNSISISQRSF</sequence>